<sequence length="329" mass="36581">MECKTMEHPPIARILRRVREDATDMAMLVTSTPADNNNCRLYERTGESLPHCISTVATFGAGGGYPSEFYMVRAVTTLESNNCTTIEKATCPAPDLNSSYTEDDPYAAKWVMLRSFNKFGGVDSCHDFTMICYQDIFELNPDNTVDRLGVHDGRRAVLDITPPHRSIGVHTFSSMNFSDTPELLKASESERLHFRNSKFVIETKNEPCSVRVNLFLSLIPNKHILKTVTASLRIRVAPLQGSSLRKKYVKWLQELAACLRNLTKIEKTGLTIKTYEDGVGGEQPLLHLLQNFWNAYHAALPSLPVSAGTQYAVCSASSGFIDMSAFGVS</sequence>
<gene>
    <name evidence="1" type="ORF">PHMEG_0001092</name>
</gene>
<comment type="caution">
    <text evidence="1">The sequence shown here is derived from an EMBL/GenBank/DDBJ whole genome shotgun (WGS) entry which is preliminary data.</text>
</comment>
<name>A0A225X410_9STRA</name>
<accession>A0A225X410</accession>
<dbReference type="EMBL" id="NBNE01000035">
    <property type="protein sequence ID" value="OWZ23959.1"/>
    <property type="molecule type" value="Genomic_DNA"/>
</dbReference>
<dbReference type="OrthoDB" id="63070at2759"/>
<evidence type="ECO:0000313" key="2">
    <source>
        <dbReference type="Proteomes" id="UP000198211"/>
    </source>
</evidence>
<dbReference type="AlphaFoldDB" id="A0A225X410"/>
<dbReference type="STRING" id="4795.A0A225X410"/>
<proteinExistence type="predicted"/>
<reference evidence="2" key="1">
    <citation type="submission" date="2017-03" db="EMBL/GenBank/DDBJ databases">
        <title>Phytopthora megakarya and P. palmivora, two closely related causual agents of cacao black pod achieved similar genome size and gene model numbers by different mechanisms.</title>
        <authorList>
            <person name="Ali S."/>
            <person name="Shao J."/>
            <person name="Larry D.J."/>
            <person name="Kronmiller B."/>
            <person name="Shen D."/>
            <person name="Strem M.D."/>
            <person name="Melnick R.L."/>
            <person name="Guiltinan M.J."/>
            <person name="Tyler B.M."/>
            <person name="Meinhardt L.W."/>
            <person name="Bailey B.A."/>
        </authorList>
    </citation>
    <scope>NUCLEOTIDE SEQUENCE [LARGE SCALE GENOMIC DNA]</scope>
    <source>
        <strain evidence="2">zdho120</strain>
    </source>
</reference>
<protein>
    <submittedName>
        <fullName evidence="1">Uncharacterized protein</fullName>
    </submittedName>
</protein>
<organism evidence="1 2">
    <name type="scientific">Phytophthora megakarya</name>
    <dbReference type="NCBI Taxonomy" id="4795"/>
    <lineage>
        <taxon>Eukaryota</taxon>
        <taxon>Sar</taxon>
        <taxon>Stramenopiles</taxon>
        <taxon>Oomycota</taxon>
        <taxon>Peronosporomycetes</taxon>
        <taxon>Peronosporales</taxon>
        <taxon>Peronosporaceae</taxon>
        <taxon>Phytophthora</taxon>
    </lineage>
</organism>
<dbReference type="Proteomes" id="UP000198211">
    <property type="component" value="Unassembled WGS sequence"/>
</dbReference>
<keyword evidence="2" id="KW-1185">Reference proteome</keyword>
<evidence type="ECO:0000313" key="1">
    <source>
        <dbReference type="EMBL" id="OWZ23959.1"/>
    </source>
</evidence>